<gene>
    <name evidence="2" type="ORF">MNOR_LOCUS41065</name>
</gene>
<evidence type="ECO:0000313" key="3">
    <source>
        <dbReference type="Proteomes" id="UP001497623"/>
    </source>
</evidence>
<evidence type="ECO:0000313" key="2">
    <source>
        <dbReference type="EMBL" id="CAL4245586.1"/>
    </source>
</evidence>
<dbReference type="AlphaFoldDB" id="A0AAV2SXU8"/>
<protein>
    <submittedName>
        <fullName evidence="2">Uncharacterized protein</fullName>
    </submittedName>
</protein>
<sequence length="185" mass="20794">MTDGTHEKLSSRIIGTTNVNKLRHAVVVMAAIAVKIPVLKSHEYLLLYKMQEKHELTNITDFSFQKEFHKSNINKEEFDKNARELLPLSCAHLHNEFLLAILTKCQLFSTLQSTSTTSSSSLSHHSEASRHIIEEKHSDTLSCSGGSLRDLGTNLTAIHSAPTVDRKPKQKQRRKNGRGSRPSHD</sequence>
<evidence type="ECO:0000256" key="1">
    <source>
        <dbReference type="SAM" id="MobiDB-lite"/>
    </source>
</evidence>
<feature type="compositionally biased region" description="Basic residues" evidence="1">
    <location>
        <begin position="168"/>
        <end position="178"/>
    </location>
</feature>
<comment type="caution">
    <text evidence="2">The sequence shown here is derived from an EMBL/GenBank/DDBJ whole genome shotgun (WGS) entry which is preliminary data.</text>
</comment>
<keyword evidence="3" id="KW-1185">Reference proteome</keyword>
<organism evidence="2 3">
    <name type="scientific">Meganyctiphanes norvegica</name>
    <name type="common">Northern krill</name>
    <name type="synonym">Thysanopoda norvegica</name>
    <dbReference type="NCBI Taxonomy" id="48144"/>
    <lineage>
        <taxon>Eukaryota</taxon>
        <taxon>Metazoa</taxon>
        <taxon>Ecdysozoa</taxon>
        <taxon>Arthropoda</taxon>
        <taxon>Crustacea</taxon>
        <taxon>Multicrustacea</taxon>
        <taxon>Malacostraca</taxon>
        <taxon>Eumalacostraca</taxon>
        <taxon>Eucarida</taxon>
        <taxon>Euphausiacea</taxon>
        <taxon>Euphausiidae</taxon>
        <taxon>Meganyctiphanes</taxon>
    </lineage>
</organism>
<proteinExistence type="predicted"/>
<name>A0AAV2SXU8_MEGNR</name>
<dbReference type="EMBL" id="CAXKWB010139545">
    <property type="protein sequence ID" value="CAL4245586.1"/>
    <property type="molecule type" value="Genomic_DNA"/>
</dbReference>
<dbReference type="Proteomes" id="UP001497623">
    <property type="component" value="Unassembled WGS sequence"/>
</dbReference>
<feature type="non-terminal residue" evidence="2">
    <location>
        <position position="185"/>
    </location>
</feature>
<reference evidence="2 3" key="1">
    <citation type="submission" date="2024-05" db="EMBL/GenBank/DDBJ databases">
        <authorList>
            <person name="Wallberg A."/>
        </authorList>
    </citation>
    <scope>NUCLEOTIDE SEQUENCE [LARGE SCALE GENOMIC DNA]</scope>
</reference>
<feature type="region of interest" description="Disordered" evidence="1">
    <location>
        <begin position="155"/>
        <end position="185"/>
    </location>
</feature>
<accession>A0AAV2SXU8</accession>